<dbReference type="SUPFAM" id="SSF57850">
    <property type="entry name" value="RING/U-box"/>
    <property type="match status" value="1"/>
</dbReference>
<feature type="domain" description="RanBP2-type" evidence="5">
    <location>
        <begin position="339"/>
        <end position="371"/>
    </location>
</feature>
<accession>A0ABP0MZV6</accession>
<proteinExistence type="predicted"/>
<keyword evidence="2 4" id="KW-0863">Zinc-finger</keyword>
<evidence type="ECO:0000256" key="2">
    <source>
        <dbReference type="ARBA" id="ARBA00022771"/>
    </source>
</evidence>
<evidence type="ECO:0000313" key="7">
    <source>
        <dbReference type="Proteomes" id="UP001642484"/>
    </source>
</evidence>
<dbReference type="InterPro" id="IPR001876">
    <property type="entry name" value="Znf_RanBP2"/>
</dbReference>
<dbReference type="PROSITE" id="PS00518">
    <property type="entry name" value="ZF_RING_1"/>
    <property type="match status" value="1"/>
</dbReference>
<evidence type="ECO:0000313" key="6">
    <source>
        <dbReference type="EMBL" id="CAK9055550.1"/>
    </source>
</evidence>
<feature type="non-terminal residue" evidence="6">
    <location>
        <position position="427"/>
    </location>
</feature>
<sequence length="427" mass="46982">MGTASSWVTRTCEDSCWSGLVHWFQVPLTKGDLVVSGFPRRSNGSANGVYAIRGDNCTMAVPFSNGSAVQDRSSISGMIEMVQPGAAGGLAPLLVAQKSGATMQRTPIFLPHKGGDLPGMDWKILRFECRSLHELPYSLRFMAVDGQVVPSWLQEPGDCEALTEDPQLLQCCCICLEPLWDAEPSVFLMNLERLCPHYFCSQCAKRIVVEQTSLGLQNFKEDMRIASVDDGLSSVLDSQGTRLGDLVWCENGARLTDGELYLVLSQLERLVELEVGMEFRRTEEQALVLQEGVLFGCLLQHGRSLRRITAEELSIEGLDRAVVEPGTVEPLRRRFVVLRGGEVSCWSCGTCSLENTSSDFRCKLCGSPPTCPQEMPKERALGPHGVAALRTRFALRPQLHWAVKLQCPLCRIGGVAFVVPVPHLDEA</sequence>
<keyword evidence="3" id="KW-0862">Zinc</keyword>
<evidence type="ECO:0000256" key="4">
    <source>
        <dbReference type="PROSITE-ProRule" id="PRU00322"/>
    </source>
</evidence>
<dbReference type="PROSITE" id="PS01358">
    <property type="entry name" value="ZF_RANBP2_1"/>
    <property type="match status" value="1"/>
</dbReference>
<name>A0ABP0MZV6_9DINO</name>
<keyword evidence="7" id="KW-1185">Reference proteome</keyword>
<dbReference type="InterPro" id="IPR017907">
    <property type="entry name" value="Znf_RING_CS"/>
</dbReference>
<protein>
    <recommendedName>
        <fullName evidence="5">RanBP2-type domain-containing protein</fullName>
    </recommendedName>
</protein>
<organism evidence="6 7">
    <name type="scientific">Durusdinium trenchii</name>
    <dbReference type="NCBI Taxonomy" id="1381693"/>
    <lineage>
        <taxon>Eukaryota</taxon>
        <taxon>Sar</taxon>
        <taxon>Alveolata</taxon>
        <taxon>Dinophyceae</taxon>
        <taxon>Suessiales</taxon>
        <taxon>Symbiodiniaceae</taxon>
        <taxon>Durusdinium</taxon>
    </lineage>
</organism>
<keyword evidence="1" id="KW-0479">Metal-binding</keyword>
<dbReference type="Proteomes" id="UP001642484">
    <property type="component" value="Unassembled WGS sequence"/>
</dbReference>
<dbReference type="PROSITE" id="PS50199">
    <property type="entry name" value="ZF_RANBP2_2"/>
    <property type="match status" value="1"/>
</dbReference>
<dbReference type="EMBL" id="CAXAMN010020003">
    <property type="protein sequence ID" value="CAK9055550.1"/>
    <property type="molecule type" value="Genomic_DNA"/>
</dbReference>
<evidence type="ECO:0000256" key="3">
    <source>
        <dbReference type="ARBA" id="ARBA00022833"/>
    </source>
</evidence>
<comment type="caution">
    <text evidence="6">The sequence shown here is derived from an EMBL/GenBank/DDBJ whole genome shotgun (WGS) entry which is preliminary data.</text>
</comment>
<evidence type="ECO:0000256" key="1">
    <source>
        <dbReference type="ARBA" id="ARBA00022723"/>
    </source>
</evidence>
<evidence type="ECO:0000259" key="5">
    <source>
        <dbReference type="PROSITE" id="PS50199"/>
    </source>
</evidence>
<reference evidence="6 7" key="1">
    <citation type="submission" date="2024-02" db="EMBL/GenBank/DDBJ databases">
        <authorList>
            <person name="Chen Y."/>
            <person name="Shah S."/>
            <person name="Dougan E. K."/>
            <person name="Thang M."/>
            <person name="Chan C."/>
        </authorList>
    </citation>
    <scope>NUCLEOTIDE SEQUENCE [LARGE SCALE GENOMIC DNA]</scope>
</reference>
<gene>
    <name evidence="6" type="ORF">CCMP2556_LOCUS27635</name>
</gene>